<dbReference type="AlphaFoldDB" id="A0A820MJ83"/>
<keyword evidence="1 6" id="KW-0245">EGF-like domain</keyword>
<keyword evidence="3" id="KW-0677">Repeat</keyword>
<dbReference type="Gene3D" id="2.10.25.10">
    <property type="entry name" value="Laminin"/>
    <property type="match status" value="1"/>
</dbReference>
<organism evidence="8 9">
    <name type="scientific">Rotaria sordida</name>
    <dbReference type="NCBI Taxonomy" id="392033"/>
    <lineage>
        <taxon>Eukaryota</taxon>
        <taxon>Metazoa</taxon>
        <taxon>Spiralia</taxon>
        <taxon>Gnathifera</taxon>
        <taxon>Rotifera</taxon>
        <taxon>Eurotatoria</taxon>
        <taxon>Bdelloidea</taxon>
        <taxon>Philodinida</taxon>
        <taxon>Philodinidae</taxon>
        <taxon>Rotaria</taxon>
    </lineage>
</organism>
<feature type="non-terminal residue" evidence="8">
    <location>
        <position position="1"/>
    </location>
</feature>
<evidence type="ECO:0000256" key="2">
    <source>
        <dbReference type="ARBA" id="ARBA00022729"/>
    </source>
</evidence>
<keyword evidence="5" id="KW-0325">Glycoprotein</keyword>
<feature type="disulfide bond" evidence="6">
    <location>
        <begin position="60"/>
        <end position="69"/>
    </location>
</feature>
<accession>A0A820MJ83</accession>
<evidence type="ECO:0000256" key="6">
    <source>
        <dbReference type="PROSITE-ProRule" id="PRU00076"/>
    </source>
</evidence>
<dbReference type="PROSITE" id="PS01186">
    <property type="entry name" value="EGF_2"/>
    <property type="match status" value="1"/>
</dbReference>
<sequence>PFKQIIFRPQCITPQSISLRSNNTINPIRRISDGICIRWNPCKNHGICQDQTNQSYTCLCPFGWKGHNCNQ</sequence>
<dbReference type="EMBL" id="CAJOBD010057871">
    <property type="protein sequence ID" value="CAF4372956.1"/>
    <property type="molecule type" value="Genomic_DNA"/>
</dbReference>
<dbReference type="PROSITE" id="PS50026">
    <property type="entry name" value="EGF_3"/>
    <property type="match status" value="1"/>
</dbReference>
<evidence type="ECO:0000256" key="1">
    <source>
        <dbReference type="ARBA" id="ARBA00022536"/>
    </source>
</evidence>
<keyword evidence="4 6" id="KW-1015">Disulfide bond</keyword>
<feature type="domain" description="EGF-like" evidence="7">
    <location>
        <begin position="32"/>
        <end position="70"/>
    </location>
</feature>
<protein>
    <recommendedName>
        <fullName evidence="7">EGF-like domain-containing protein</fullName>
    </recommendedName>
</protein>
<gene>
    <name evidence="8" type="ORF">JBS370_LOCUS42594</name>
</gene>
<dbReference type="CDD" id="cd00054">
    <property type="entry name" value="EGF_CA"/>
    <property type="match status" value="1"/>
</dbReference>
<comment type="caution">
    <text evidence="6">Lacks conserved residue(s) required for the propagation of feature annotation.</text>
</comment>
<dbReference type="FunFam" id="2.10.25.10:FF:000173">
    <property type="entry name" value="Neurogenic locus notch protein 2"/>
    <property type="match status" value="1"/>
</dbReference>
<name>A0A820MJ83_9BILA</name>
<dbReference type="SUPFAM" id="SSF57196">
    <property type="entry name" value="EGF/Laminin"/>
    <property type="match status" value="1"/>
</dbReference>
<evidence type="ECO:0000313" key="9">
    <source>
        <dbReference type="Proteomes" id="UP000663836"/>
    </source>
</evidence>
<reference evidence="8" key="1">
    <citation type="submission" date="2021-02" db="EMBL/GenBank/DDBJ databases">
        <authorList>
            <person name="Nowell W R."/>
        </authorList>
    </citation>
    <scope>NUCLEOTIDE SEQUENCE</scope>
</reference>
<dbReference type="PROSITE" id="PS00022">
    <property type="entry name" value="EGF_1"/>
    <property type="match status" value="1"/>
</dbReference>
<dbReference type="Pfam" id="PF00008">
    <property type="entry name" value="EGF"/>
    <property type="match status" value="1"/>
</dbReference>
<dbReference type="SMART" id="SM00181">
    <property type="entry name" value="EGF"/>
    <property type="match status" value="1"/>
</dbReference>
<evidence type="ECO:0000259" key="7">
    <source>
        <dbReference type="PROSITE" id="PS50026"/>
    </source>
</evidence>
<evidence type="ECO:0000256" key="4">
    <source>
        <dbReference type="ARBA" id="ARBA00023157"/>
    </source>
</evidence>
<evidence type="ECO:0000256" key="5">
    <source>
        <dbReference type="ARBA" id="ARBA00023180"/>
    </source>
</evidence>
<dbReference type="InterPro" id="IPR000742">
    <property type="entry name" value="EGF"/>
</dbReference>
<comment type="caution">
    <text evidence="8">The sequence shown here is derived from an EMBL/GenBank/DDBJ whole genome shotgun (WGS) entry which is preliminary data.</text>
</comment>
<feature type="non-terminal residue" evidence="8">
    <location>
        <position position="71"/>
    </location>
</feature>
<keyword evidence="2" id="KW-0732">Signal</keyword>
<dbReference type="Proteomes" id="UP000663836">
    <property type="component" value="Unassembled WGS sequence"/>
</dbReference>
<evidence type="ECO:0000313" key="8">
    <source>
        <dbReference type="EMBL" id="CAF4372956.1"/>
    </source>
</evidence>
<evidence type="ECO:0000256" key="3">
    <source>
        <dbReference type="ARBA" id="ARBA00022737"/>
    </source>
</evidence>
<proteinExistence type="predicted"/>